<dbReference type="InterPro" id="IPR002481">
    <property type="entry name" value="FUR"/>
</dbReference>
<dbReference type="Gene3D" id="3.30.1490.190">
    <property type="match status" value="1"/>
</dbReference>
<sequence>MSSKLTRNQTFKLTRNQTLVLNVLKNETKPLSAYAILDRLREEGFRAPLQVYRALEGLVQLKCIHRLESVNAFMVCSHPENCHHELTIFTICNKCGQVNEIQEQTIAYDIKQITQKIEFQAHKSTIEVKGTCKKCTIK</sequence>
<keyword evidence="5" id="KW-0238">DNA-binding</keyword>
<dbReference type="EMBL" id="JAMCOF010000018">
    <property type="protein sequence ID" value="MCL6230350.1"/>
    <property type="molecule type" value="Genomic_DNA"/>
</dbReference>
<dbReference type="Proteomes" id="UP001523003">
    <property type="component" value="Unassembled WGS sequence"/>
</dbReference>
<evidence type="ECO:0000256" key="5">
    <source>
        <dbReference type="ARBA" id="ARBA00023125"/>
    </source>
</evidence>
<reference evidence="7 8" key="1">
    <citation type="submission" date="2022-05" db="EMBL/GenBank/DDBJ databases">
        <title>Description of the Bartonella bilalgolemii sp. nov. Isolated from Apodemus uralensis (Pallas 1811).</title>
        <authorList>
            <person name="Zgheib R."/>
            <person name="Celebi B."/>
        </authorList>
    </citation>
    <scope>NUCLEOTIDE SEQUENCE [LARGE SCALE GENOMIC DNA]</scope>
    <source>
        <strain evidence="7 8">G70</strain>
    </source>
</reference>
<keyword evidence="2" id="KW-0678">Repressor</keyword>
<evidence type="ECO:0000256" key="2">
    <source>
        <dbReference type="ARBA" id="ARBA00022491"/>
    </source>
</evidence>
<comment type="similarity">
    <text evidence="1">Belongs to the Fur family.</text>
</comment>
<accession>A0ABT0PA62</accession>
<keyword evidence="3" id="KW-0862">Zinc</keyword>
<evidence type="ECO:0000256" key="4">
    <source>
        <dbReference type="ARBA" id="ARBA00023015"/>
    </source>
</evidence>
<dbReference type="Pfam" id="PF01475">
    <property type="entry name" value="FUR"/>
    <property type="match status" value="1"/>
</dbReference>
<dbReference type="SUPFAM" id="SSF46785">
    <property type="entry name" value="Winged helix' DNA-binding domain"/>
    <property type="match status" value="1"/>
</dbReference>
<gene>
    <name evidence="7" type="ORF">M4Z11_07095</name>
</gene>
<evidence type="ECO:0000256" key="3">
    <source>
        <dbReference type="ARBA" id="ARBA00022833"/>
    </source>
</evidence>
<keyword evidence="6" id="KW-0804">Transcription</keyword>
<dbReference type="InterPro" id="IPR036388">
    <property type="entry name" value="WH-like_DNA-bd_sf"/>
</dbReference>
<keyword evidence="4" id="KW-0805">Transcription regulation</keyword>
<keyword evidence="8" id="KW-1185">Reference proteome</keyword>
<comment type="caution">
    <text evidence="7">The sequence shown here is derived from an EMBL/GenBank/DDBJ whole genome shotgun (WGS) entry which is preliminary data.</text>
</comment>
<proteinExistence type="inferred from homology"/>
<dbReference type="InterPro" id="IPR043135">
    <property type="entry name" value="Fur_C"/>
</dbReference>
<evidence type="ECO:0000256" key="1">
    <source>
        <dbReference type="ARBA" id="ARBA00007957"/>
    </source>
</evidence>
<dbReference type="PANTHER" id="PTHR33202">
    <property type="entry name" value="ZINC UPTAKE REGULATION PROTEIN"/>
    <property type="match status" value="1"/>
</dbReference>
<protein>
    <submittedName>
        <fullName evidence="7">Transcriptional repressor</fullName>
    </submittedName>
</protein>
<organism evidence="7 8">
    <name type="scientific">Bartonella bilalgolemii</name>
    <dbReference type="NCBI Taxonomy" id="2942911"/>
    <lineage>
        <taxon>Bacteria</taxon>
        <taxon>Pseudomonadati</taxon>
        <taxon>Pseudomonadota</taxon>
        <taxon>Alphaproteobacteria</taxon>
        <taxon>Hyphomicrobiales</taxon>
        <taxon>Bartonellaceae</taxon>
        <taxon>Bartonella</taxon>
    </lineage>
</organism>
<evidence type="ECO:0000313" key="7">
    <source>
        <dbReference type="EMBL" id="MCL6230350.1"/>
    </source>
</evidence>
<dbReference type="InterPro" id="IPR036390">
    <property type="entry name" value="WH_DNA-bd_sf"/>
</dbReference>
<evidence type="ECO:0000313" key="8">
    <source>
        <dbReference type="Proteomes" id="UP001523003"/>
    </source>
</evidence>
<evidence type="ECO:0000256" key="6">
    <source>
        <dbReference type="ARBA" id="ARBA00023163"/>
    </source>
</evidence>
<dbReference type="PANTHER" id="PTHR33202:SF6">
    <property type="entry name" value="ZINC UPTAKE REGULATION PROTEIN"/>
    <property type="match status" value="1"/>
</dbReference>
<name>A0ABT0PA62_9HYPH</name>
<dbReference type="Gene3D" id="1.10.10.10">
    <property type="entry name" value="Winged helix-like DNA-binding domain superfamily/Winged helix DNA-binding domain"/>
    <property type="match status" value="1"/>
</dbReference>
<dbReference type="RefSeq" id="WP_249677957.1">
    <property type="nucleotide sequence ID" value="NZ_JAMCOF010000018.1"/>
</dbReference>